<dbReference type="PANTHER" id="PTHR30472:SF24">
    <property type="entry name" value="FERRIC ENTEROBACTIN TRANSPORT SYSTEM PERMEASE PROTEIN FEPG"/>
    <property type="match status" value="1"/>
</dbReference>
<protein>
    <submittedName>
        <fullName evidence="9">FecCD family ABC transporter permease</fullName>
    </submittedName>
</protein>
<comment type="subcellular location">
    <subcellularLocation>
        <location evidence="1">Cell membrane</location>
        <topology evidence="1">Multi-pass membrane protein</topology>
    </subcellularLocation>
</comment>
<dbReference type="PANTHER" id="PTHR30472">
    <property type="entry name" value="FERRIC ENTEROBACTIN TRANSPORT SYSTEM PERMEASE PROTEIN"/>
    <property type="match status" value="1"/>
</dbReference>
<feature type="transmembrane region" description="Helical" evidence="8">
    <location>
        <begin position="22"/>
        <end position="41"/>
    </location>
</feature>
<evidence type="ECO:0000256" key="1">
    <source>
        <dbReference type="ARBA" id="ARBA00004651"/>
    </source>
</evidence>
<feature type="transmembrane region" description="Helical" evidence="8">
    <location>
        <begin position="318"/>
        <end position="338"/>
    </location>
</feature>
<dbReference type="Pfam" id="PF01032">
    <property type="entry name" value="FecCD"/>
    <property type="match status" value="1"/>
</dbReference>
<sequence length="349" mass="35166">MTAALTGVVRADSARTRHRRRVLAYGACALLLLLVLLTVALTTGEMRLPATTALRALIGLGDSGDVLVVQQFRAPRAVAAIVAGAGLGAAGCVLQRLFRNPLASPDVMGVTGGASLGAVALIAAGASQTLIPVGALAGGLLAALLLGVFAWRSGLAVTRLVVTGLAVQAGLAAAVNLMIVRFPAELAGSALQWTTGSVYGRTWTEVWGAAGAMLVALAAAFALHRSLAVLDLGDDSAGALGLRTSRARLHILVLAVVLASLAAALAGPVTFVALAVPHLVRFVTGPPTAGSLALAGLTGAVLLLASDLVVQHLLPVEGLPVGAVTATLGAPWLLVLMFRQSKPVHRSHA</sequence>
<feature type="transmembrane region" description="Helical" evidence="8">
    <location>
        <begin position="77"/>
        <end position="94"/>
    </location>
</feature>
<dbReference type="GO" id="GO:0005886">
    <property type="term" value="C:plasma membrane"/>
    <property type="evidence" value="ECO:0007669"/>
    <property type="project" value="UniProtKB-SubCell"/>
</dbReference>
<dbReference type="SUPFAM" id="SSF81345">
    <property type="entry name" value="ABC transporter involved in vitamin B12 uptake, BtuC"/>
    <property type="match status" value="1"/>
</dbReference>
<feature type="transmembrane region" description="Helical" evidence="8">
    <location>
        <begin position="160"/>
        <end position="184"/>
    </location>
</feature>
<dbReference type="InterPro" id="IPR000522">
    <property type="entry name" value="ABC_transptr_permease_BtuC"/>
</dbReference>
<dbReference type="InterPro" id="IPR037294">
    <property type="entry name" value="ABC_BtuC-like"/>
</dbReference>
<keyword evidence="4" id="KW-1003">Cell membrane</keyword>
<feature type="transmembrane region" description="Helical" evidence="8">
    <location>
        <begin position="288"/>
        <end position="306"/>
    </location>
</feature>
<evidence type="ECO:0000256" key="3">
    <source>
        <dbReference type="ARBA" id="ARBA00022448"/>
    </source>
</evidence>
<evidence type="ECO:0000256" key="5">
    <source>
        <dbReference type="ARBA" id="ARBA00022692"/>
    </source>
</evidence>
<gene>
    <name evidence="9" type="ORF">AB5J56_07635</name>
</gene>
<keyword evidence="5 8" id="KW-0812">Transmembrane</keyword>
<dbReference type="RefSeq" id="WP_369231316.1">
    <property type="nucleotide sequence ID" value="NZ_CP163435.1"/>
</dbReference>
<dbReference type="AlphaFoldDB" id="A0AB39P5Y8"/>
<keyword evidence="3" id="KW-0813">Transport</keyword>
<comment type="similarity">
    <text evidence="2">Belongs to the binding-protein-dependent transport system permease family. FecCD subfamily.</text>
</comment>
<evidence type="ECO:0000313" key="9">
    <source>
        <dbReference type="EMBL" id="XDQ24559.1"/>
    </source>
</evidence>
<evidence type="ECO:0000256" key="2">
    <source>
        <dbReference type="ARBA" id="ARBA00007935"/>
    </source>
</evidence>
<reference evidence="9" key="1">
    <citation type="submission" date="2024-07" db="EMBL/GenBank/DDBJ databases">
        <authorList>
            <person name="Yu S.T."/>
        </authorList>
    </citation>
    <scope>NUCLEOTIDE SEQUENCE</scope>
    <source>
        <strain evidence="9">R21</strain>
    </source>
</reference>
<evidence type="ECO:0000256" key="7">
    <source>
        <dbReference type="ARBA" id="ARBA00023136"/>
    </source>
</evidence>
<accession>A0AB39P5Y8</accession>
<dbReference type="CDD" id="cd06550">
    <property type="entry name" value="TM_ABC_iron-siderophores_like"/>
    <property type="match status" value="1"/>
</dbReference>
<feature type="transmembrane region" description="Helical" evidence="8">
    <location>
        <begin position="106"/>
        <end position="124"/>
    </location>
</feature>
<organism evidence="9">
    <name type="scientific">Streptomyces sp. R21</name>
    <dbReference type="NCBI Taxonomy" id="3238627"/>
    <lineage>
        <taxon>Bacteria</taxon>
        <taxon>Bacillati</taxon>
        <taxon>Actinomycetota</taxon>
        <taxon>Actinomycetes</taxon>
        <taxon>Kitasatosporales</taxon>
        <taxon>Streptomycetaceae</taxon>
        <taxon>Streptomyces</taxon>
    </lineage>
</organism>
<dbReference type="GO" id="GO:0033214">
    <property type="term" value="P:siderophore-iron import into cell"/>
    <property type="evidence" value="ECO:0007669"/>
    <property type="project" value="TreeGrafter"/>
</dbReference>
<feature type="transmembrane region" description="Helical" evidence="8">
    <location>
        <begin position="204"/>
        <end position="223"/>
    </location>
</feature>
<name>A0AB39P5Y8_9ACTN</name>
<proteinExistence type="inferred from homology"/>
<keyword evidence="6 8" id="KW-1133">Transmembrane helix</keyword>
<feature type="transmembrane region" description="Helical" evidence="8">
    <location>
        <begin position="251"/>
        <end position="276"/>
    </location>
</feature>
<dbReference type="GO" id="GO:0022857">
    <property type="term" value="F:transmembrane transporter activity"/>
    <property type="evidence" value="ECO:0007669"/>
    <property type="project" value="InterPro"/>
</dbReference>
<dbReference type="Gene3D" id="1.10.3470.10">
    <property type="entry name" value="ABC transporter involved in vitamin B12 uptake, BtuC"/>
    <property type="match status" value="1"/>
</dbReference>
<dbReference type="EMBL" id="CP163435">
    <property type="protein sequence ID" value="XDQ24559.1"/>
    <property type="molecule type" value="Genomic_DNA"/>
</dbReference>
<evidence type="ECO:0000256" key="6">
    <source>
        <dbReference type="ARBA" id="ARBA00022989"/>
    </source>
</evidence>
<evidence type="ECO:0000256" key="4">
    <source>
        <dbReference type="ARBA" id="ARBA00022475"/>
    </source>
</evidence>
<keyword evidence="7 8" id="KW-0472">Membrane</keyword>
<evidence type="ECO:0000256" key="8">
    <source>
        <dbReference type="SAM" id="Phobius"/>
    </source>
</evidence>
<feature type="transmembrane region" description="Helical" evidence="8">
    <location>
        <begin position="130"/>
        <end position="151"/>
    </location>
</feature>